<feature type="chain" id="PRO_5016171476" evidence="3">
    <location>
        <begin position="24"/>
        <end position="286"/>
    </location>
</feature>
<gene>
    <name evidence="5" type="primary">LOC111156949</name>
</gene>
<dbReference type="Pfam" id="PF11770">
    <property type="entry name" value="GAPT"/>
    <property type="match status" value="1"/>
</dbReference>
<accession>A0A2Y9KRC9</accession>
<dbReference type="GO" id="GO:0016020">
    <property type="term" value="C:membrane"/>
    <property type="evidence" value="ECO:0007669"/>
    <property type="project" value="InterPro"/>
</dbReference>
<dbReference type="InterPro" id="IPR021082">
    <property type="entry name" value="Protein_GAPT"/>
</dbReference>
<feature type="transmembrane region" description="Helical" evidence="2">
    <location>
        <begin position="140"/>
        <end position="162"/>
    </location>
</feature>
<dbReference type="AlphaFoldDB" id="A0A2Y9KRC9"/>
<evidence type="ECO:0000256" key="2">
    <source>
        <dbReference type="SAM" id="Phobius"/>
    </source>
</evidence>
<keyword evidence="4" id="KW-1185">Reference proteome</keyword>
<dbReference type="PROSITE" id="PS51257">
    <property type="entry name" value="PROKAR_LIPOPROTEIN"/>
    <property type="match status" value="1"/>
</dbReference>
<dbReference type="KEGG" id="elk:111156949"/>
<dbReference type="PANTHER" id="PTHR37350">
    <property type="entry name" value="PROTEIN GAPT"/>
    <property type="match status" value="1"/>
</dbReference>
<feature type="compositionally biased region" description="Polar residues" evidence="1">
    <location>
        <begin position="208"/>
        <end position="220"/>
    </location>
</feature>
<evidence type="ECO:0000256" key="3">
    <source>
        <dbReference type="SAM" id="SignalP"/>
    </source>
</evidence>
<dbReference type="GeneID" id="111156949"/>
<evidence type="ECO:0000313" key="5">
    <source>
        <dbReference type="RefSeq" id="XP_022373829.1"/>
    </source>
</evidence>
<sequence length="286" mass="32567">MADRPTFSFLSCLLCHYLPLIFALSCDSLIESEVKSIKIPPDTVQLYIEDCNAKSITYNEKDRPRLHLFSLSSDCIRTLPNDVLPHLKKKCQKELPGLFLNSTLRGITFVCTCEFIKGSPMPRNNSACAEMLKSCGNTPVATSIGISLLLLLLICGIGYVWCWKHGNPVHFPLPRVLQRRSSRRKDNTKTLSSLLTISSRHKISVQNQHCKSSGRGTNTHGRYENVENGDPKHKEVIDKELYENTWQTNFEEHIYGNEMSPQYYNFQKPSTSEDPQDEDIYILPDP</sequence>
<keyword evidence="2" id="KW-1133">Transmembrane helix</keyword>
<evidence type="ECO:0000256" key="1">
    <source>
        <dbReference type="SAM" id="MobiDB-lite"/>
    </source>
</evidence>
<dbReference type="GO" id="GO:0001782">
    <property type="term" value="P:B cell homeostasis"/>
    <property type="evidence" value="ECO:0007669"/>
    <property type="project" value="TreeGrafter"/>
</dbReference>
<dbReference type="GO" id="GO:0002322">
    <property type="term" value="P:B cell proliferation involved in immune response"/>
    <property type="evidence" value="ECO:0007669"/>
    <property type="project" value="TreeGrafter"/>
</dbReference>
<feature type="region of interest" description="Disordered" evidence="1">
    <location>
        <begin position="208"/>
        <end position="230"/>
    </location>
</feature>
<keyword evidence="2" id="KW-0812">Transmembrane</keyword>
<protein>
    <submittedName>
        <fullName evidence="5">Protein GAPT isoform X1</fullName>
    </submittedName>
</protein>
<feature type="signal peptide" evidence="3">
    <location>
        <begin position="1"/>
        <end position="23"/>
    </location>
</feature>
<dbReference type="STRING" id="391180.A0A2Y9KRC9"/>
<reference evidence="5" key="1">
    <citation type="submission" date="2025-08" db="UniProtKB">
        <authorList>
            <consortium name="RefSeq"/>
        </authorList>
    </citation>
    <scope>IDENTIFICATION</scope>
    <source>
        <tissue evidence="5">Blood</tissue>
    </source>
</reference>
<proteinExistence type="predicted"/>
<dbReference type="RefSeq" id="XP_022373829.1">
    <property type="nucleotide sequence ID" value="XM_022518121.1"/>
</dbReference>
<dbReference type="OrthoDB" id="9832665at2759"/>
<evidence type="ECO:0000313" key="4">
    <source>
        <dbReference type="Proteomes" id="UP000248482"/>
    </source>
</evidence>
<organism evidence="4 5">
    <name type="scientific">Enhydra lutris kenyoni</name>
    <name type="common">northern sea otter</name>
    <dbReference type="NCBI Taxonomy" id="391180"/>
    <lineage>
        <taxon>Eukaryota</taxon>
        <taxon>Metazoa</taxon>
        <taxon>Chordata</taxon>
        <taxon>Craniata</taxon>
        <taxon>Vertebrata</taxon>
        <taxon>Euteleostomi</taxon>
        <taxon>Mammalia</taxon>
        <taxon>Eutheria</taxon>
        <taxon>Laurasiatheria</taxon>
        <taxon>Carnivora</taxon>
        <taxon>Caniformia</taxon>
        <taxon>Musteloidea</taxon>
        <taxon>Mustelidae</taxon>
        <taxon>Lutrinae</taxon>
        <taxon>Enhydra</taxon>
    </lineage>
</organism>
<name>A0A2Y9KRC9_ENHLU</name>
<dbReference type="PRINTS" id="PR02077">
    <property type="entry name" value="PROTEINGAPT"/>
</dbReference>
<feature type="compositionally biased region" description="Basic and acidic residues" evidence="1">
    <location>
        <begin position="221"/>
        <end position="230"/>
    </location>
</feature>
<keyword evidence="3" id="KW-0732">Signal</keyword>
<dbReference type="Proteomes" id="UP000248482">
    <property type="component" value="Unplaced"/>
</dbReference>
<keyword evidence="2" id="KW-0472">Membrane</keyword>
<dbReference type="PANTHER" id="PTHR37350:SF1">
    <property type="entry name" value="PROTEIN GAPT"/>
    <property type="match status" value="1"/>
</dbReference>